<keyword evidence="3" id="KW-0802">TPR repeat</keyword>
<keyword evidence="5" id="KW-0378">Hydrolase</keyword>
<organism evidence="5 6">
    <name type="scientific">Salegentibacter chungangensis</name>
    <dbReference type="NCBI Taxonomy" id="1335724"/>
    <lineage>
        <taxon>Bacteria</taxon>
        <taxon>Pseudomonadati</taxon>
        <taxon>Bacteroidota</taxon>
        <taxon>Flavobacteriia</taxon>
        <taxon>Flavobacteriales</taxon>
        <taxon>Flavobacteriaceae</taxon>
        <taxon>Salegentibacter</taxon>
    </lineage>
</organism>
<dbReference type="PANTHER" id="PTHR46825:SF11">
    <property type="entry name" value="PENICILLIN-BINDING PROTEIN 4"/>
    <property type="match status" value="1"/>
</dbReference>
<dbReference type="GO" id="GO:0016787">
    <property type="term" value="F:hydrolase activity"/>
    <property type="evidence" value="ECO:0007669"/>
    <property type="project" value="UniProtKB-KW"/>
</dbReference>
<comment type="caution">
    <text evidence="5">The sequence shown here is derived from an EMBL/GenBank/DDBJ whole genome shotgun (WGS) entry which is preliminary data.</text>
</comment>
<evidence type="ECO:0000313" key="5">
    <source>
        <dbReference type="EMBL" id="MFD1095571.1"/>
    </source>
</evidence>
<dbReference type="InterPro" id="IPR011990">
    <property type="entry name" value="TPR-like_helical_dom_sf"/>
</dbReference>
<dbReference type="PROSITE" id="PS50005">
    <property type="entry name" value="TPR"/>
    <property type="match status" value="1"/>
</dbReference>
<dbReference type="InterPro" id="IPR001466">
    <property type="entry name" value="Beta-lactam-related"/>
</dbReference>
<dbReference type="PROSITE" id="PS50293">
    <property type="entry name" value="TPR_REGION"/>
    <property type="match status" value="1"/>
</dbReference>
<accession>A0ABW3NT47</accession>
<dbReference type="SUPFAM" id="SSF56601">
    <property type="entry name" value="beta-lactamase/transpeptidase-like"/>
    <property type="match status" value="1"/>
</dbReference>
<dbReference type="Gene3D" id="3.40.710.10">
    <property type="entry name" value="DD-peptidase/beta-lactamase superfamily"/>
    <property type="match status" value="1"/>
</dbReference>
<keyword evidence="6" id="KW-1185">Reference proteome</keyword>
<dbReference type="Pfam" id="PF13181">
    <property type="entry name" value="TPR_8"/>
    <property type="match status" value="1"/>
</dbReference>
<proteinExistence type="predicted"/>
<comment type="subcellular location">
    <subcellularLocation>
        <location evidence="1">Membrane</location>
    </subcellularLocation>
</comment>
<dbReference type="Pfam" id="PF00144">
    <property type="entry name" value="Beta-lactamase"/>
    <property type="match status" value="1"/>
</dbReference>
<dbReference type="RefSeq" id="WP_380744419.1">
    <property type="nucleotide sequence ID" value="NZ_JBHTLI010000001.1"/>
</dbReference>
<evidence type="ECO:0000256" key="1">
    <source>
        <dbReference type="ARBA" id="ARBA00004370"/>
    </source>
</evidence>
<dbReference type="PANTHER" id="PTHR46825">
    <property type="entry name" value="D-ALANYL-D-ALANINE-CARBOXYPEPTIDASE/ENDOPEPTIDASE AMPH"/>
    <property type="match status" value="1"/>
</dbReference>
<sequence length="494" mass="55250">MKNDLQKINLNILIAGFLLFLMSFSALYAQSKAEKIEKLMQTYHKYGQFNGSVLVAENGKVIYKDGLGMANMEWDIPNTANTKHRLGSITKQFTASLIMLLAEEGKLDQQKPVSTYLPDYPKPMGDEITIHHLLTHTSGIPNYTSFPGFFEEKSRDPYKPEEFVETFADSSLQFTPGEKFAYSNSGYFLLGYIIEKVTGKPYEEVLQEKILTPLGMKDTGYDHQETILKNRASGYEKTGNGYRNAPYLDMSIPYAAGSLYSTAEDLYKWDQALYTGEILSEASKKKMFTPQVPNGSGGYGYGWGMNYSKLENSKDSILTIGHGGGINGFNTNIIRVPEDRNLLVLLNNTGGANLSDIGENIKHILYNESYEQPKKSVAKELLSTIAEQGLEAALARFKELKSDDQYALRENEINIAGYQLLRTGMTKEAIAVFKLNVEEFPESGNVYDSLGEAYMEDGNIEMAIKNYEKSVEIDPGNNNGAQILKDLKAKRKSK</sequence>
<keyword evidence="2" id="KW-0472">Membrane</keyword>
<evidence type="ECO:0000256" key="2">
    <source>
        <dbReference type="ARBA" id="ARBA00023136"/>
    </source>
</evidence>
<dbReference type="SMART" id="SM00028">
    <property type="entry name" value="TPR"/>
    <property type="match status" value="1"/>
</dbReference>
<gene>
    <name evidence="5" type="ORF">ACFQ3Q_07425</name>
</gene>
<reference evidence="6" key="1">
    <citation type="journal article" date="2019" name="Int. J. Syst. Evol. Microbiol.">
        <title>The Global Catalogue of Microorganisms (GCM) 10K type strain sequencing project: providing services to taxonomists for standard genome sequencing and annotation.</title>
        <authorList>
            <consortium name="The Broad Institute Genomics Platform"/>
            <consortium name="The Broad Institute Genome Sequencing Center for Infectious Disease"/>
            <person name="Wu L."/>
            <person name="Ma J."/>
        </authorList>
    </citation>
    <scope>NUCLEOTIDE SEQUENCE [LARGE SCALE GENOMIC DNA]</scope>
    <source>
        <strain evidence="6">CCUG 64793</strain>
    </source>
</reference>
<feature type="repeat" description="TPR" evidence="3">
    <location>
        <begin position="444"/>
        <end position="477"/>
    </location>
</feature>
<evidence type="ECO:0000313" key="6">
    <source>
        <dbReference type="Proteomes" id="UP001597131"/>
    </source>
</evidence>
<dbReference type="SUPFAM" id="SSF48452">
    <property type="entry name" value="TPR-like"/>
    <property type="match status" value="1"/>
</dbReference>
<dbReference type="Gene3D" id="1.25.40.10">
    <property type="entry name" value="Tetratricopeptide repeat domain"/>
    <property type="match status" value="1"/>
</dbReference>
<dbReference type="InterPro" id="IPR012338">
    <property type="entry name" value="Beta-lactam/transpept-like"/>
</dbReference>
<dbReference type="Proteomes" id="UP001597131">
    <property type="component" value="Unassembled WGS sequence"/>
</dbReference>
<evidence type="ECO:0000259" key="4">
    <source>
        <dbReference type="Pfam" id="PF00144"/>
    </source>
</evidence>
<feature type="domain" description="Beta-lactamase-related" evidence="4">
    <location>
        <begin position="38"/>
        <end position="357"/>
    </location>
</feature>
<protein>
    <submittedName>
        <fullName evidence="5">Serine hydrolase</fullName>
    </submittedName>
</protein>
<evidence type="ECO:0000256" key="3">
    <source>
        <dbReference type="PROSITE-ProRule" id="PRU00339"/>
    </source>
</evidence>
<dbReference type="InterPro" id="IPR019734">
    <property type="entry name" value="TPR_rpt"/>
</dbReference>
<dbReference type="InterPro" id="IPR050491">
    <property type="entry name" value="AmpC-like"/>
</dbReference>
<name>A0ABW3NT47_9FLAO</name>
<dbReference type="EMBL" id="JBHTLI010000001">
    <property type="protein sequence ID" value="MFD1095571.1"/>
    <property type="molecule type" value="Genomic_DNA"/>
</dbReference>